<protein>
    <submittedName>
        <fullName evidence="7">Uncharacterized protein</fullName>
    </submittedName>
</protein>
<dbReference type="Proteomes" id="UP000663872">
    <property type="component" value="Unassembled WGS sequence"/>
</dbReference>
<feature type="transmembrane region" description="Helical" evidence="6">
    <location>
        <begin position="49"/>
        <end position="69"/>
    </location>
</feature>
<dbReference type="EMBL" id="CAJNXB010004573">
    <property type="protein sequence ID" value="CAF3382060.1"/>
    <property type="molecule type" value="Genomic_DNA"/>
</dbReference>
<evidence type="ECO:0000313" key="8">
    <source>
        <dbReference type="EMBL" id="CAF3392435.1"/>
    </source>
</evidence>
<feature type="transmembrane region" description="Helical" evidence="6">
    <location>
        <begin position="108"/>
        <end position="130"/>
    </location>
</feature>
<proteinExistence type="inferred from homology"/>
<keyword evidence="5 6" id="KW-0472">Membrane</keyword>
<keyword evidence="4 6" id="KW-1133">Transmembrane helix</keyword>
<evidence type="ECO:0000256" key="2">
    <source>
        <dbReference type="ARBA" id="ARBA00005587"/>
    </source>
</evidence>
<keyword evidence="13" id="KW-1185">Reference proteome</keyword>
<evidence type="ECO:0000313" key="13">
    <source>
        <dbReference type="Proteomes" id="UP000663873"/>
    </source>
</evidence>
<dbReference type="Proteomes" id="UP000663848">
    <property type="component" value="Unassembled WGS sequence"/>
</dbReference>
<feature type="transmembrane region" description="Helical" evidence="6">
    <location>
        <begin position="142"/>
        <end position="163"/>
    </location>
</feature>
<dbReference type="GO" id="GO:0005886">
    <property type="term" value="C:plasma membrane"/>
    <property type="evidence" value="ECO:0007669"/>
    <property type="project" value="TreeGrafter"/>
</dbReference>
<dbReference type="EMBL" id="CAJOBR010005377">
    <property type="protein sequence ID" value="CAF4815861.1"/>
    <property type="molecule type" value="Genomic_DNA"/>
</dbReference>
<organism evidence="7 12">
    <name type="scientific">Rotaria socialis</name>
    <dbReference type="NCBI Taxonomy" id="392032"/>
    <lineage>
        <taxon>Eukaryota</taxon>
        <taxon>Metazoa</taxon>
        <taxon>Spiralia</taxon>
        <taxon>Gnathifera</taxon>
        <taxon>Rotifera</taxon>
        <taxon>Eurotatoria</taxon>
        <taxon>Bdelloidea</taxon>
        <taxon>Philodinida</taxon>
        <taxon>Philodinidae</taxon>
        <taxon>Rotaria</taxon>
    </lineage>
</organism>
<name>A0A817YHL2_9BILA</name>
<evidence type="ECO:0000313" key="11">
    <source>
        <dbReference type="EMBL" id="CAF4815861.1"/>
    </source>
</evidence>
<reference evidence="7" key="1">
    <citation type="submission" date="2021-02" db="EMBL/GenBank/DDBJ databases">
        <authorList>
            <person name="Nowell W R."/>
        </authorList>
    </citation>
    <scope>NUCLEOTIDE SEQUENCE</scope>
</reference>
<evidence type="ECO:0000256" key="3">
    <source>
        <dbReference type="ARBA" id="ARBA00022692"/>
    </source>
</evidence>
<dbReference type="OrthoDB" id="3648309at2759"/>
<comment type="similarity">
    <text evidence="2">Belongs to the acetate uptake transporter (AceTr) (TC 2.A.96) family.</text>
</comment>
<dbReference type="Proteomes" id="UP000663851">
    <property type="component" value="Unassembled WGS sequence"/>
</dbReference>
<dbReference type="Pfam" id="PF01184">
    <property type="entry name" value="Gpr1_Fun34_YaaH"/>
    <property type="match status" value="1"/>
</dbReference>
<dbReference type="PANTHER" id="PTHR31123">
    <property type="entry name" value="ACCUMULATION OF DYADS PROTEIN 2-RELATED"/>
    <property type="match status" value="1"/>
</dbReference>
<dbReference type="EMBL" id="CAJNYT010001064">
    <property type="protein sequence ID" value="CAF3392435.1"/>
    <property type="molecule type" value="Genomic_DNA"/>
</dbReference>
<feature type="transmembrane region" description="Helical" evidence="6">
    <location>
        <begin position="170"/>
        <end position="189"/>
    </location>
</feature>
<dbReference type="EMBL" id="CAJOBO010000250">
    <property type="protein sequence ID" value="CAF4174390.1"/>
    <property type="molecule type" value="Genomic_DNA"/>
</dbReference>
<evidence type="ECO:0000313" key="10">
    <source>
        <dbReference type="EMBL" id="CAF4710150.1"/>
    </source>
</evidence>
<comment type="subcellular location">
    <subcellularLocation>
        <location evidence="1">Membrane</location>
        <topology evidence="1">Multi-pass membrane protein</topology>
    </subcellularLocation>
</comment>
<evidence type="ECO:0000313" key="12">
    <source>
        <dbReference type="Proteomes" id="UP000663825"/>
    </source>
</evidence>
<feature type="transmembrane region" description="Helical" evidence="6">
    <location>
        <begin position="75"/>
        <end position="96"/>
    </location>
</feature>
<evidence type="ECO:0000313" key="9">
    <source>
        <dbReference type="EMBL" id="CAF4174390.1"/>
    </source>
</evidence>
<keyword evidence="3 6" id="KW-0812">Transmembrane</keyword>
<gene>
    <name evidence="8" type="ORF">GRG538_LOCUS9240</name>
    <name evidence="9" type="ORF">HFQ381_LOCUS5815</name>
    <name evidence="11" type="ORF">QYT958_LOCUS24757</name>
    <name evidence="7" type="ORF">TIS948_LOCUS26043</name>
    <name evidence="10" type="ORF">UJA718_LOCUS36696</name>
</gene>
<dbReference type="Proteomes" id="UP000663873">
    <property type="component" value="Unassembled WGS sequence"/>
</dbReference>
<sequence>MMNKKRKRNTINRYQLTEYENFIKFQQLVRAYSSEEHAKSAPMFYGLNASPLGLCAFALTTFVVSMYLAGATVPVGASMGVVMGAALFYGGVVQILGGYLEYREGNNFGALTFCSYGAFWLSFASLDVAAFNFLVGYKDPEVLSNAFGVFFLGWTIFTALMFLSSLRTNLVTSTLFFCLLITFILLTSSKFLLGHQNLQRASGAFGILTASLAWYSGFSQLLNKSNWFFKWPLFAIRHRPATDAEKLLEPA</sequence>
<dbReference type="InterPro" id="IPR051633">
    <property type="entry name" value="AceTr"/>
</dbReference>
<evidence type="ECO:0000313" key="7">
    <source>
        <dbReference type="EMBL" id="CAF3382060.1"/>
    </source>
</evidence>
<evidence type="ECO:0000256" key="1">
    <source>
        <dbReference type="ARBA" id="ARBA00004141"/>
    </source>
</evidence>
<dbReference type="AlphaFoldDB" id="A0A817YHL2"/>
<dbReference type="NCBIfam" id="NF038013">
    <property type="entry name" value="AceTr_1"/>
    <property type="match status" value="1"/>
</dbReference>
<comment type="caution">
    <text evidence="7">The sequence shown here is derived from an EMBL/GenBank/DDBJ whole genome shotgun (WGS) entry which is preliminary data.</text>
</comment>
<dbReference type="PANTHER" id="PTHR31123:SF1">
    <property type="entry name" value="ACCUMULATION OF DYADS PROTEIN 2-RELATED"/>
    <property type="match status" value="1"/>
</dbReference>
<dbReference type="GO" id="GO:0015123">
    <property type="term" value="F:acetate transmembrane transporter activity"/>
    <property type="evidence" value="ECO:0007669"/>
    <property type="project" value="TreeGrafter"/>
</dbReference>
<dbReference type="Proteomes" id="UP000663825">
    <property type="component" value="Unassembled WGS sequence"/>
</dbReference>
<dbReference type="InterPro" id="IPR000791">
    <property type="entry name" value="Gpr1/Fun34/SatP-like"/>
</dbReference>
<accession>A0A817YHL2</accession>
<feature type="transmembrane region" description="Helical" evidence="6">
    <location>
        <begin position="201"/>
        <end position="222"/>
    </location>
</feature>
<evidence type="ECO:0000256" key="4">
    <source>
        <dbReference type="ARBA" id="ARBA00022989"/>
    </source>
</evidence>
<evidence type="ECO:0000256" key="6">
    <source>
        <dbReference type="SAM" id="Phobius"/>
    </source>
</evidence>
<dbReference type="EMBL" id="CAJOBP010035629">
    <property type="protein sequence ID" value="CAF4710150.1"/>
    <property type="molecule type" value="Genomic_DNA"/>
</dbReference>
<evidence type="ECO:0000256" key="5">
    <source>
        <dbReference type="ARBA" id="ARBA00023136"/>
    </source>
</evidence>